<proteinExistence type="predicted"/>
<accession>A0ABT9PKT4</accession>
<evidence type="ECO:0008006" key="3">
    <source>
        <dbReference type="Google" id="ProtNLM"/>
    </source>
</evidence>
<dbReference type="Proteomes" id="UP001230145">
    <property type="component" value="Unassembled WGS sequence"/>
</dbReference>
<keyword evidence="2" id="KW-1185">Reference proteome</keyword>
<sequence length="242" mass="26686">MGADKQQQARFTGSQWGALSRLRATIVGDFKLQDEFEVRPRAVIGSLGDIPLTGTLFGNRKIAEVLDQTPAGIRLVILDYILSSVENMRASDDDPEIEPKGVLAVVNLAAVFNLAVLQNLAVYHQVGAVLWVGAAAAISKVAKFKGSGSFPDLDDDLNTVRHSIVFSKRYLNGTWHKFLQKRGYGPSREKMAVPRLLSQAEEPVLEGSRLRCESPYRDKKIRILVEFSDNSSALMVPEAEVF</sequence>
<evidence type="ECO:0000313" key="1">
    <source>
        <dbReference type="EMBL" id="MDP9833334.1"/>
    </source>
</evidence>
<name>A0ABT9PKT4_9ACTO</name>
<dbReference type="EMBL" id="JAUSQL010000001">
    <property type="protein sequence ID" value="MDP9833334.1"/>
    <property type="molecule type" value="Genomic_DNA"/>
</dbReference>
<comment type="caution">
    <text evidence="1">The sequence shown here is derived from an EMBL/GenBank/DDBJ whole genome shotgun (WGS) entry which is preliminary data.</text>
</comment>
<gene>
    <name evidence="1" type="ORF">J2S45_002013</name>
</gene>
<reference evidence="1 2" key="1">
    <citation type="submission" date="2023-07" db="EMBL/GenBank/DDBJ databases">
        <title>Sequencing the genomes of 1000 actinobacteria strains.</title>
        <authorList>
            <person name="Klenk H.-P."/>
        </authorList>
    </citation>
    <scope>NUCLEOTIDE SEQUENCE [LARGE SCALE GENOMIC DNA]</scope>
    <source>
        <strain evidence="1 2">DSM 19515</strain>
    </source>
</reference>
<evidence type="ECO:0000313" key="2">
    <source>
        <dbReference type="Proteomes" id="UP001230145"/>
    </source>
</evidence>
<protein>
    <recommendedName>
        <fullName evidence="3">Inner membrane protein</fullName>
    </recommendedName>
</protein>
<organism evidence="1 2">
    <name type="scientific">Trueperella abortisuis</name>
    <dbReference type="NCBI Taxonomy" id="445930"/>
    <lineage>
        <taxon>Bacteria</taxon>
        <taxon>Bacillati</taxon>
        <taxon>Actinomycetota</taxon>
        <taxon>Actinomycetes</taxon>
        <taxon>Actinomycetales</taxon>
        <taxon>Actinomycetaceae</taxon>
        <taxon>Trueperella</taxon>
    </lineage>
</organism>
<dbReference type="RefSeq" id="WP_307635326.1">
    <property type="nucleotide sequence ID" value="NZ_JAUSQL010000001.1"/>
</dbReference>